<dbReference type="CDD" id="cd00093">
    <property type="entry name" value="HTH_XRE"/>
    <property type="match status" value="1"/>
</dbReference>
<sequence>MKRRTWLINMRNSKGLTQEKAAELAGVERSTYTKAENGSSVAVKTAKKIASAFDCDWTLFFENNCDKIGQKLA</sequence>
<gene>
    <name evidence="2" type="ORF">NDK47_17960</name>
</gene>
<dbReference type="RefSeq" id="WP_251871127.1">
    <property type="nucleotide sequence ID" value="NZ_CP098755.1"/>
</dbReference>
<dbReference type="InterPro" id="IPR001387">
    <property type="entry name" value="Cro/C1-type_HTH"/>
</dbReference>
<dbReference type="SMART" id="SM00530">
    <property type="entry name" value="HTH_XRE"/>
    <property type="match status" value="1"/>
</dbReference>
<organism evidence="2 3">
    <name type="scientific">Brevibacillus ruminantium</name>
    <dbReference type="NCBI Taxonomy" id="2950604"/>
    <lineage>
        <taxon>Bacteria</taxon>
        <taxon>Bacillati</taxon>
        <taxon>Bacillota</taxon>
        <taxon>Bacilli</taxon>
        <taxon>Bacillales</taxon>
        <taxon>Paenibacillaceae</taxon>
        <taxon>Brevibacillus</taxon>
    </lineage>
</organism>
<proteinExistence type="predicted"/>
<dbReference type="EMBL" id="CP098755">
    <property type="protein sequence ID" value="USG64036.1"/>
    <property type="molecule type" value="Genomic_DNA"/>
</dbReference>
<dbReference type="PROSITE" id="PS50943">
    <property type="entry name" value="HTH_CROC1"/>
    <property type="match status" value="1"/>
</dbReference>
<evidence type="ECO:0000313" key="3">
    <source>
        <dbReference type="Proteomes" id="UP001056500"/>
    </source>
</evidence>
<feature type="domain" description="HTH cro/C1-type" evidence="1">
    <location>
        <begin position="7"/>
        <end position="60"/>
    </location>
</feature>
<protein>
    <submittedName>
        <fullName evidence="2">Helix-turn-helix transcriptional regulator</fullName>
    </submittedName>
</protein>
<accession>A0ABY4WB12</accession>
<evidence type="ECO:0000259" key="1">
    <source>
        <dbReference type="PROSITE" id="PS50943"/>
    </source>
</evidence>
<name>A0ABY4WB12_9BACL</name>
<dbReference type="InterPro" id="IPR010982">
    <property type="entry name" value="Lambda_DNA-bd_dom_sf"/>
</dbReference>
<reference evidence="2" key="1">
    <citation type="submission" date="2022-06" db="EMBL/GenBank/DDBJ databases">
        <title>Genome sequencing of Brevibacillus sp. BB3-R1.</title>
        <authorList>
            <person name="Heo J."/>
            <person name="Lee D."/>
            <person name="Won M."/>
            <person name="Han B.-H."/>
            <person name="Hong S.-B."/>
            <person name="Kwon S.-W."/>
        </authorList>
    </citation>
    <scope>NUCLEOTIDE SEQUENCE</scope>
    <source>
        <strain evidence="2">BB3-R1</strain>
    </source>
</reference>
<keyword evidence="3" id="KW-1185">Reference proteome</keyword>
<dbReference type="Pfam" id="PF01381">
    <property type="entry name" value="HTH_3"/>
    <property type="match status" value="1"/>
</dbReference>
<dbReference type="SUPFAM" id="SSF47413">
    <property type="entry name" value="lambda repressor-like DNA-binding domains"/>
    <property type="match status" value="1"/>
</dbReference>
<dbReference type="Gene3D" id="1.10.260.40">
    <property type="entry name" value="lambda repressor-like DNA-binding domains"/>
    <property type="match status" value="1"/>
</dbReference>
<dbReference type="Proteomes" id="UP001056500">
    <property type="component" value="Chromosome"/>
</dbReference>
<evidence type="ECO:0000313" key="2">
    <source>
        <dbReference type="EMBL" id="USG64036.1"/>
    </source>
</evidence>